<keyword evidence="11" id="KW-1185">Reference proteome</keyword>
<evidence type="ECO:0000256" key="1">
    <source>
        <dbReference type="ARBA" id="ARBA00000085"/>
    </source>
</evidence>
<dbReference type="SUPFAM" id="SSF55785">
    <property type="entry name" value="PYP-like sensor domain (PAS domain)"/>
    <property type="match status" value="1"/>
</dbReference>
<dbReference type="Gene3D" id="1.10.287.130">
    <property type="match status" value="1"/>
</dbReference>
<dbReference type="GO" id="GO:0005886">
    <property type="term" value="C:plasma membrane"/>
    <property type="evidence" value="ECO:0007669"/>
    <property type="project" value="TreeGrafter"/>
</dbReference>
<dbReference type="InterPro" id="IPR003594">
    <property type="entry name" value="HATPase_dom"/>
</dbReference>
<dbReference type="SUPFAM" id="SSF55874">
    <property type="entry name" value="ATPase domain of HSP90 chaperone/DNA topoisomerase II/histidine kinase"/>
    <property type="match status" value="1"/>
</dbReference>
<dbReference type="SMART" id="SM00387">
    <property type="entry name" value="HATPase_c"/>
    <property type="match status" value="1"/>
</dbReference>
<feature type="domain" description="Response regulatory" evidence="9">
    <location>
        <begin position="915"/>
        <end position="1049"/>
    </location>
</feature>
<dbReference type="SUPFAM" id="SSF52172">
    <property type="entry name" value="CheY-like"/>
    <property type="match status" value="1"/>
</dbReference>
<evidence type="ECO:0000259" key="9">
    <source>
        <dbReference type="PROSITE" id="PS50110"/>
    </source>
</evidence>
<dbReference type="Proteomes" id="UP000490939">
    <property type="component" value="Unassembled WGS sequence"/>
</dbReference>
<feature type="compositionally biased region" description="Low complexity" evidence="7">
    <location>
        <begin position="896"/>
        <end position="914"/>
    </location>
</feature>
<evidence type="ECO:0000256" key="3">
    <source>
        <dbReference type="ARBA" id="ARBA00022553"/>
    </source>
</evidence>
<reference evidence="10 11" key="1">
    <citation type="submission" date="2019-07" db="EMBL/GenBank/DDBJ databases">
        <title>Venturia inaequalis Genome Resource.</title>
        <authorList>
            <person name="Lichtner F.J."/>
        </authorList>
    </citation>
    <scope>NUCLEOTIDE SEQUENCE [LARGE SCALE GENOMIC DNA]</scope>
    <source>
        <strain evidence="10 11">DMI_063113</strain>
    </source>
</reference>
<evidence type="ECO:0000256" key="7">
    <source>
        <dbReference type="SAM" id="MobiDB-lite"/>
    </source>
</evidence>
<dbReference type="CDD" id="cd17546">
    <property type="entry name" value="REC_hyHK_CKI1_RcsC-like"/>
    <property type="match status" value="1"/>
</dbReference>
<comment type="caution">
    <text evidence="10">The sequence shown here is derived from an EMBL/GenBank/DDBJ whole genome shotgun (WGS) entry which is preliminary data.</text>
</comment>
<dbReference type="PANTHER" id="PTHR43047">
    <property type="entry name" value="TWO-COMPONENT HISTIDINE PROTEIN KINASE"/>
    <property type="match status" value="1"/>
</dbReference>
<dbReference type="CDD" id="cd00082">
    <property type="entry name" value="HisKA"/>
    <property type="match status" value="1"/>
</dbReference>
<dbReference type="EMBL" id="WNWR01000034">
    <property type="protein sequence ID" value="KAE9993263.1"/>
    <property type="molecule type" value="Genomic_DNA"/>
</dbReference>
<dbReference type="InterPro" id="IPR036097">
    <property type="entry name" value="HisK_dim/P_sf"/>
</dbReference>
<evidence type="ECO:0000259" key="8">
    <source>
        <dbReference type="PROSITE" id="PS50109"/>
    </source>
</evidence>
<dbReference type="InterPro" id="IPR035965">
    <property type="entry name" value="PAS-like_dom_sf"/>
</dbReference>
<proteinExistence type="predicted"/>
<feature type="region of interest" description="Disordered" evidence="7">
    <location>
        <begin position="888"/>
        <end position="915"/>
    </location>
</feature>
<keyword evidence="5" id="KW-0418">Kinase</keyword>
<organism evidence="10 11">
    <name type="scientific">Venturia inaequalis</name>
    <name type="common">Apple scab fungus</name>
    <dbReference type="NCBI Taxonomy" id="5025"/>
    <lineage>
        <taxon>Eukaryota</taxon>
        <taxon>Fungi</taxon>
        <taxon>Dikarya</taxon>
        <taxon>Ascomycota</taxon>
        <taxon>Pezizomycotina</taxon>
        <taxon>Dothideomycetes</taxon>
        <taxon>Pleosporomycetidae</taxon>
        <taxon>Venturiales</taxon>
        <taxon>Venturiaceae</taxon>
        <taxon>Venturia</taxon>
    </lineage>
</organism>
<dbReference type="InterPro" id="IPR011006">
    <property type="entry name" value="CheY-like_superfamily"/>
</dbReference>
<dbReference type="GO" id="GO:0009927">
    <property type="term" value="F:histidine phosphotransfer kinase activity"/>
    <property type="evidence" value="ECO:0007669"/>
    <property type="project" value="TreeGrafter"/>
</dbReference>
<gene>
    <name evidence="10" type="ORF">EG327_005870</name>
</gene>
<accession>A0A8H3ZEH4</accession>
<dbReference type="Pfam" id="PF00072">
    <property type="entry name" value="Response_reg"/>
    <property type="match status" value="1"/>
</dbReference>
<dbReference type="AlphaFoldDB" id="A0A8H3ZEH4"/>
<dbReference type="InterPro" id="IPR003661">
    <property type="entry name" value="HisK_dim/P_dom"/>
</dbReference>
<dbReference type="PROSITE" id="PS50109">
    <property type="entry name" value="HIS_KIN"/>
    <property type="match status" value="1"/>
</dbReference>
<protein>
    <recommendedName>
        <fullName evidence="2">histidine kinase</fullName>
        <ecNumber evidence="2">2.7.13.3</ecNumber>
    </recommendedName>
</protein>
<dbReference type="PROSITE" id="PS50110">
    <property type="entry name" value="RESPONSE_REGULATORY"/>
    <property type="match status" value="1"/>
</dbReference>
<dbReference type="InterPro" id="IPR004358">
    <property type="entry name" value="Sig_transdc_His_kin-like_C"/>
</dbReference>
<dbReference type="EC" id="2.7.13.3" evidence="2"/>
<evidence type="ECO:0000256" key="5">
    <source>
        <dbReference type="ARBA" id="ARBA00022777"/>
    </source>
</evidence>
<comment type="catalytic activity">
    <reaction evidence="1">
        <text>ATP + protein L-histidine = ADP + protein N-phospho-L-histidine.</text>
        <dbReference type="EC" id="2.7.13.3"/>
    </reaction>
</comment>
<evidence type="ECO:0000313" key="10">
    <source>
        <dbReference type="EMBL" id="KAE9993263.1"/>
    </source>
</evidence>
<dbReference type="PANTHER" id="PTHR43047:SF72">
    <property type="entry name" value="OSMOSENSING HISTIDINE PROTEIN KINASE SLN1"/>
    <property type="match status" value="1"/>
</dbReference>
<feature type="domain" description="Histidine kinase" evidence="8">
    <location>
        <begin position="596"/>
        <end position="881"/>
    </location>
</feature>
<name>A0A8H3ZEH4_VENIN</name>
<feature type="compositionally biased region" description="Polar residues" evidence="7">
    <location>
        <begin position="1066"/>
        <end position="1076"/>
    </location>
</feature>
<dbReference type="SMART" id="SM00448">
    <property type="entry name" value="REC"/>
    <property type="match status" value="1"/>
</dbReference>
<dbReference type="Gene3D" id="3.40.50.2300">
    <property type="match status" value="1"/>
</dbReference>
<dbReference type="Pfam" id="PF02518">
    <property type="entry name" value="HATPase_c"/>
    <property type="match status" value="1"/>
</dbReference>
<evidence type="ECO:0000256" key="2">
    <source>
        <dbReference type="ARBA" id="ARBA00012438"/>
    </source>
</evidence>
<dbReference type="InterPro" id="IPR005467">
    <property type="entry name" value="His_kinase_dom"/>
</dbReference>
<dbReference type="SUPFAM" id="SSF47384">
    <property type="entry name" value="Homodimeric domain of signal transducing histidine kinase"/>
    <property type="match status" value="1"/>
</dbReference>
<evidence type="ECO:0000256" key="4">
    <source>
        <dbReference type="ARBA" id="ARBA00022679"/>
    </source>
</evidence>
<evidence type="ECO:0000313" key="11">
    <source>
        <dbReference type="Proteomes" id="UP000490939"/>
    </source>
</evidence>
<dbReference type="PRINTS" id="PR00344">
    <property type="entry name" value="BCTRLSENSOR"/>
</dbReference>
<keyword evidence="3 6" id="KW-0597">Phosphoprotein</keyword>
<dbReference type="Gene3D" id="3.30.450.20">
    <property type="entry name" value="PAS domain"/>
    <property type="match status" value="2"/>
</dbReference>
<dbReference type="SMART" id="SM00388">
    <property type="entry name" value="HisKA"/>
    <property type="match status" value="1"/>
</dbReference>
<evidence type="ECO:0000256" key="6">
    <source>
        <dbReference type="PROSITE-ProRule" id="PRU00169"/>
    </source>
</evidence>
<dbReference type="InterPro" id="IPR001789">
    <property type="entry name" value="Sig_transdc_resp-reg_receiver"/>
</dbReference>
<feature type="region of interest" description="Disordered" evidence="7">
    <location>
        <begin position="1050"/>
        <end position="1076"/>
    </location>
</feature>
<dbReference type="Gene3D" id="3.30.565.10">
    <property type="entry name" value="Histidine kinase-like ATPase, C-terminal domain"/>
    <property type="match status" value="1"/>
</dbReference>
<dbReference type="InterPro" id="IPR036890">
    <property type="entry name" value="HATPase_C_sf"/>
</dbReference>
<dbReference type="GO" id="GO:0000155">
    <property type="term" value="F:phosphorelay sensor kinase activity"/>
    <property type="evidence" value="ECO:0007669"/>
    <property type="project" value="InterPro"/>
</dbReference>
<keyword evidence="4" id="KW-0808">Transferase</keyword>
<sequence>MPLQLHLPGANLQLFIVHVLSMSSTSLVPLLVHSYSRMRFKVLNQPASYIMSKRSPPTARRIFHDWTRDPLHPDIVLTPFQKLMRDVDWNSTLVGPMNQWPAWLRQQALMMVTDSKPACILVGDHQTIIYNEAYSKLVGDKHPTLMGQDPHIGLVELWDTFHRIINTGEVTGRSYLEKRQLIPMMRYGYLEEGYYDYNYLPIVGDDGYVVGHHCQCADVSRETISERRTSLTLKLSKELSVCSDMGEFWPSFLKGMSLDDKDFPLVALYAVSQYGSEPTCPQSGRTTCLLEACVGVDADKLPSRLVFPRGHHPPSSILTNFDKLLVRLFQASLEDSKPLLLTRNMLPSLFLAGVTWRGFGVQSEEFLIVPMRTSRGVVVGFMFAGLNPMKRYRQDNDYDDLIKIITQQIAIPRASSLLQGEEIRRGEERLISRSEELKRSEAKYRNFAEHAPIGVALVTPDRCMEFANEAWRFEITKQSREDTEPRPWSRVVYADDITRFEAFVDELLACKGLRIVEARLQKTWALRGEEESTDLAEHTAWILASGYSELNVDGTLGYAVIWITDISSQKAVEKTLDARVKKALELKRQQENFVDSVCHEIRNPASAMLHCAEEIVSYLQDCLNASADIPGSSVNTLTTPSYLQVSEWLRSSLDAAQTIVNCVNHQRSIVDDVLTFSKLDANLLSLSPVIVDPVKVINEALRLFEGEMRSAGIKWTIYRATSLKDLNADWVLLDPARMRQIIINLVTNAIKATRNCEQREINVRISVVKTRPTMSNLGVDYFPTSEHRRRSSRVRVDASNGSEIYFIIAVTDTGKGLSDQEKSRLFERFAQGNTKTYTQYEGSGLGLWISREITEMMDGEIGVASEEGVGSTFTFFVKAQIAIPSPEQASSKRNVGVTSPLSRSSSPTGGPTPSNILVVEDNLVNQKVLCTALKKRGYNVLAANHGVEALETLYRTSAYSGSRDSLMKWPRFDVVLMDIEMPHMDGLTCIRKIRDLEAEGKLEGHQATVAVTANARPDHVKAAIDAGMDGVTTKPYRMDDLVAQMNKTFSRAQRRRRINDEDASGESMNANASGEA</sequence>
<feature type="modified residue" description="4-aspartylphosphate" evidence="6">
    <location>
        <position position="978"/>
    </location>
</feature>